<feature type="transmembrane region" description="Helical" evidence="1">
    <location>
        <begin position="289"/>
        <end position="309"/>
    </location>
</feature>
<keyword evidence="1" id="KW-0472">Membrane</keyword>
<feature type="domain" description="SGNH" evidence="3">
    <location>
        <begin position="490"/>
        <end position="715"/>
    </location>
</feature>
<dbReference type="InterPro" id="IPR002656">
    <property type="entry name" value="Acyl_transf_3_dom"/>
</dbReference>
<feature type="transmembrane region" description="Helical" evidence="1">
    <location>
        <begin position="93"/>
        <end position="113"/>
    </location>
</feature>
<feature type="transmembrane region" description="Helical" evidence="1">
    <location>
        <begin position="165"/>
        <end position="182"/>
    </location>
</feature>
<dbReference type="InterPro" id="IPR050879">
    <property type="entry name" value="Acyltransferase_3"/>
</dbReference>
<dbReference type="AlphaFoldDB" id="W5Y1P1"/>
<gene>
    <name evidence="4" type="ORF">B843_08685</name>
</gene>
<feature type="transmembrane region" description="Helical" evidence="1">
    <location>
        <begin position="396"/>
        <end position="416"/>
    </location>
</feature>
<keyword evidence="5" id="KW-1185">Reference proteome</keyword>
<keyword evidence="1" id="KW-1133">Transmembrane helix</keyword>
<keyword evidence="4" id="KW-0808">Transferase</keyword>
<dbReference type="InterPro" id="IPR043968">
    <property type="entry name" value="SGNH"/>
</dbReference>
<dbReference type="GO" id="GO:0009103">
    <property type="term" value="P:lipopolysaccharide biosynthetic process"/>
    <property type="evidence" value="ECO:0007669"/>
    <property type="project" value="TreeGrafter"/>
</dbReference>
<keyword evidence="1" id="KW-0812">Transmembrane</keyword>
<evidence type="ECO:0000259" key="2">
    <source>
        <dbReference type="Pfam" id="PF01757"/>
    </source>
</evidence>
<feature type="transmembrane region" description="Helical" evidence="1">
    <location>
        <begin position="355"/>
        <end position="376"/>
    </location>
</feature>
<dbReference type="RefSeq" id="WP_025253139.1">
    <property type="nucleotide sequence ID" value="NZ_CP004353.1"/>
</dbReference>
<evidence type="ECO:0000313" key="4">
    <source>
        <dbReference type="EMBL" id="AHI23122.1"/>
    </source>
</evidence>
<accession>W5Y1P1</accession>
<evidence type="ECO:0000259" key="3">
    <source>
        <dbReference type="Pfam" id="PF19040"/>
    </source>
</evidence>
<keyword evidence="4" id="KW-0012">Acyltransferase</keyword>
<protein>
    <submittedName>
        <fullName evidence="4">Acyltransferase 3</fullName>
    </submittedName>
</protein>
<feature type="domain" description="Acyltransferase 3" evidence="2">
    <location>
        <begin position="27"/>
        <end position="345"/>
    </location>
</feature>
<dbReference type="PATRIC" id="fig|1224164.3.peg.1752"/>
<evidence type="ECO:0000313" key="5">
    <source>
        <dbReference type="Proteomes" id="UP000019222"/>
    </source>
</evidence>
<dbReference type="GO" id="GO:0016747">
    <property type="term" value="F:acyltransferase activity, transferring groups other than amino-acyl groups"/>
    <property type="evidence" value="ECO:0007669"/>
    <property type="project" value="InterPro"/>
</dbReference>
<proteinExistence type="predicted"/>
<sequence length="734" mass="79098">MGDFAVAAVTTSTRRTTNIQGRVLRTDIQALRALAVLFVVFNHLWPKGFTGGFVGVDVFFVISGFLITSHLHKELGVGKGINLPRFYARRARRLLPAALFVTLNTLLLTVLFLPGTLWKKIAFEGFAATAYFQNWAAFSSATDYFSQGLFTTPFQHYWSLSVEEQFYLLWPVLLGGMFVAAYRGSGAPRRAGRGRHRQQSSAPLAGMVLVVAVASLCYSEAELSYNPTGAYFNTFGRAWEFGLGALVGLFHRAPWRLPGWCHGARVPLQAIGWLALFACGFTYNQAVSFPGTSALVPTLATAVIIAAGPQSPRVLSAITDQRIIQRIGDLSYSLYLWHWPIIIVAPFALKTQLGTAHKLAIVLVGIGLAHVTKILVEDPGQRSPFLNSSARRTLGIALATVVGVAVLSGMMASVGVHTAGTSNRNSLNVYAGGPNCFGATILLPENASCPDSPFAAAAYPIATPDEAPWDGYPAECAVVNDIRIAEGAERIYRCDFGGGQPHKSIKLIGDSHAEHWAHAFINIARENKWVFTFEIRSACSALPIDHPQLPGTDPHKQMCIDWARQVAERTATEGPDLVLFSSRQTSTVTPGDDASGLKDKVASALRDFETTVPNPQTRFVVLKDIPSDGPRLGPACTLALGGQEAGCVVPLSEIQQTDYLAEGGEQLADSRLSVVTMDAFICPSGQCSGVIGGVPVFFDEHHLSRTYARSLSEPLARALSDAIGEPITSPLVTQ</sequence>
<dbReference type="Pfam" id="PF19040">
    <property type="entry name" value="SGNH"/>
    <property type="match status" value="1"/>
</dbReference>
<feature type="transmembrane region" description="Helical" evidence="1">
    <location>
        <begin position="330"/>
        <end position="349"/>
    </location>
</feature>
<dbReference type="STRING" id="1224164.B843_08685"/>
<dbReference type="EMBL" id="CP004353">
    <property type="protein sequence ID" value="AHI23122.1"/>
    <property type="molecule type" value="Genomic_DNA"/>
</dbReference>
<dbReference type="KEGG" id="cvt:B843_08685"/>
<dbReference type="Pfam" id="PF01757">
    <property type="entry name" value="Acyl_transf_3"/>
    <property type="match status" value="1"/>
</dbReference>
<evidence type="ECO:0000256" key="1">
    <source>
        <dbReference type="SAM" id="Phobius"/>
    </source>
</evidence>
<dbReference type="Proteomes" id="UP000019222">
    <property type="component" value="Chromosome"/>
</dbReference>
<dbReference type="GO" id="GO:0016020">
    <property type="term" value="C:membrane"/>
    <property type="evidence" value="ECO:0007669"/>
    <property type="project" value="TreeGrafter"/>
</dbReference>
<feature type="transmembrane region" description="Helical" evidence="1">
    <location>
        <begin position="202"/>
        <end position="218"/>
    </location>
</feature>
<dbReference type="eggNOG" id="COG1835">
    <property type="taxonomic scope" value="Bacteria"/>
</dbReference>
<feature type="transmembrane region" description="Helical" evidence="1">
    <location>
        <begin position="52"/>
        <end position="72"/>
    </location>
</feature>
<name>W5Y1P1_9CORY</name>
<reference evidence="4 5" key="1">
    <citation type="submission" date="2013-02" db="EMBL/GenBank/DDBJ databases">
        <title>The complete genome sequence of Corynebacterium vitaeruminis DSM 20294.</title>
        <authorList>
            <person name="Ruckert C."/>
            <person name="Albersmeier A."/>
            <person name="Kalinowski J."/>
        </authorList>
    </citation>
    <scope>NUCLEOTIDE SEQUENCE [LARGE SCALE GENOMIC DNA]</scope>
    <source>
        <strain evidence="5">ATCC 10234</strain>
    </source>
</reference>
<dbReference type="HOGENOM" id="CLU_005679_10_1_11"/>
<dbReference type="PANTHER" id="PTHR23028">
    <property type="entry name" value="ACETYLTRANSFERASE"/>
    <property type="match status" value="1"/>
</dbReference>
<organism evidence="4 5">
    <name type="scientific">Corynebacterium vitaeruminis DSM 20294</name>
    <dbReference type="NCBI Taxonomy" id="1224164"/>
    <lineage>
        <taxon>Bacteria</taxon>
        <taxon>Bacillati</taxon>
        <taxon>Actinomycetota</taxon>
        <taxon>Actinomycetes</taxon>
        <taxon>Mycobacteriales</taxon>
        <taxon>Corynebacteriaceae</taxon>
        <taxon>Corynebacterium</taxon>
    </lineage>
</organism>
<dbReference type="PANTHER" id="PTHR23028:SF53">
    <property type="entry name" value="ACYL_TRANSF_3 DOMAIN-CONTAINING PROTEIN"/>
    <property type="match status" value="1"/>
</dbReference>